<dbReference type="Proteomes" id="UP001172083">
    <property type="component" value="Unassembled WGS sequence"/>
</dbReference>
<dbReference type="PIRSF" id="PIRSF036389">
    <property type="entry name" value="IOR_B"/>
    <property type="match status" value="1"/>
</dbReference>
<dbReference type="SMART" id="SM01008">
    <property type="entry name" value="Ald_Xan_dh_C"/>
    <property type="match status" value="1"/>
</dbReference>
<evidence type="ECO:0000313" key="3">
    <source>
        <dbReference type="Proteomes" id="UP001172083"/>
    </source>
</evidence>
<dbReference type="InterPro" id="IPR012368">
    <property type="entry name" value="OxRdtase_Mopterin-bd_su_IorB"/>
</dbReference>
<dbReference type="PANTHER" id="PTHR47495">
    <property type="entry name" value="ALDEHYDE DEHYDROGENASE"/>
    <property type="match status" value="1"/>
</dbReference>
<proteinExistence type="predicted"/>
<dbReference type="Gene3D" id="3.30.365.10">
    <property type="entry name" value="Aldehyde oxidase/xanthine dehydrogenase, molybdopterin binding domain"/>
    <property type="match status" value="4"/>
</dbReference>
<dbReference type="InterPro" id="IPR000674">
    <property type="entry name" value="Ald_Oxase/Xan_DH_a/b"/>
</dbReference>
<dbReference type="InterPro" id="IPR008274">
    <property type="entry name" value="AldOxase/xan_DH_MoCoBD1"/>
</dbReference>
<name>A0ABT8L8A9_9BACT</name>
<dbReference type="InterPro" id="IPR052516">
    <property type="entry name" value="N-heterocyclic_Hydroxylase"/>
</dbReference>
<dbReference type="PANTHER" id="PTHR47495:SF1">
    <property type="entry name" value="BLL3820 PROTEIN"/>
    <property type="match status" value="1"/>
</dbReference>
<dbReference type="SUPFAM" id="SSF56003">
    <property type="entry name" value="Molybdenum cofactor-binding domain"/>
    <property type="match status" value="2"/>
</dbReference>
<feature type="domain" description="Aldehyde oxidase/xanthine dehydrogenase a/b hammerhead" evidence="1">
    <location>
        <begin position="210"/>
        <end position="291"/>
    </location>
</feature>
<dbReference type="RefSeq" id="WP_346758635.1">
    <property type="nucleotide sequence ID" value="NZ_JAUJEB010000002.1"/>
</dbReference>
<dbReference type="Pfam" id="PF20256">
    <property type="entry name" value="MoCoBD_2"/>
    <property type="match status" value="2"/>
</dbReference>
<gene>
    <name evidence="2" type="ORF">QQ020_14600</name>
</gene>
<dbReference type="Pfam" id="PF02738">
    <property type="entry name" value="MoCoBD_1"/>
    <property type="match status" value="2"/>
</dbReference>
<keyword evidence="3" id="KW-1185">Reference proteome</keyword>
<organism evidence="2 3">
    <name type="scientific">Agaribacillus aureus</name>
    <dbReference type="NCBI Taxonomy" id="3051825"/>
    <lineage>
        <taxon>Bacteria</taxon>
        <taxon>Pseudomonadati</taxon>
        <taxon>Bacteroidota</taxon>
        <taxon>Cytophagia</taxon>
        <taxon>Cytophagales</taxon>
        <taxon>Splendidivirgaceae</taxon>
        <taxon>Agaribacillus</taxon>
    </lineage>
</organism>
<dbReference type="InterPro" id="IPR037165">
    <property type="entry name" value="AldOxase/xan_DH_Mopterin-bd_sf"/>
</dbReference>
<comment type="caution">
    <text evidence="2">The sequence shown here is derived from an EMBL/GenBank/DDBJ whole genome shotgun (WGS) entry which is preliminary data.</text>
</comment>
<accession>A0ABT8L8A9</accession>
<protein>
    <submittedName>
        <fullName evidence="2">Molybdopterin-dependent oxidoreductase</fullName>
    </submittedName>
</protein>
<sequence length="727" mass="79550">MEKVVSSARRKFLKRSGSLVIGIPFLPGCLSSTEGARTNVEPLQRDLDPTFVKAWLEILKDGTIRIFTGKMELGQGISVAVAQVAAEELNTDINKVSVRLAETEVTPDEGFTVGSNSIETSAMSIRYAAATAREQLLQLAAKQLKVTASDLHVKDGMVYQKGGKTISFYMLLDGKQLDVALNRKAKIKPKNQRQWVGKPIPRKELELMVRGEQVFIQDLRFEGMVHARIVRPASYHATLKKVNEDALRIAVPGIHKLVVNGSFIGLIAADEYDAVKGQAYLKKNTQWSVKHQLRVGESLQQQIEALPNEQESAIEKGNAFQPSKETIKATYFKPYIMHGSIGPSCALAIFKDGKLTIWSHSQGVYPLRKAISALVGLTDEQVHIKGVPGAGCYGHNGADDVAADVAILAMAYPGKHIRLQWSRSDEHGWEPFGSAMIMSLQAKLNSVGKISDWYGEIWSDTHTARPRAASNLLAAQYLSEPLTPQPPGWKGGSYRNAAPYYHIPNVNIDIRSFKGPLRTSALRSLGAYANIFALESFMDELAEKAGKDPVTFRIMNSTDERSVAVLERLRDITSKDTLSDGEGVGYGFTRYGNGAAYCSVAAKLTVTVNGEIKLRKLWAVIDAGEVINLDGLKNQTEGGMIQAASWTLKEAVKYDETHVTSLNWNSYPILRFTEIPEVHVTVIDRPSEQPVGAGEAAQGPTAAAIANAVYQASGKRIRSLPIPKIPS</sequence>
<dbReference type="Gene3D" id="3.90.1170.50">
    <property type="entry name" value="Aldehyde oxidase/xanthine dehydrogenase, a/b hammerhead"/>
    <property type="match status" value="1"/>
</dbReference>
<dbReference type="EMBL" id="JAUJEB010000002">
    <property type="protein sequence ID" value="MDN5213296.1"/>
    <property type="molecule type" value="Genomic_DNA"/>
</dbReference>
<dbReference type="InterPro" id="IPR046867">
    <property type="entry name" value="AldOxase/xan_DH_MoCoBD2"/>
</dbReference>
<evidence type="ECO:0000313" key="2">
    <source>
        <dbReference type="EMBL" id="MDN5213296.1"/>
    </source>
</evidence>
<evidence type="ECO:0000259" key="1">
    <source>
        <dbReference type="SMART" id="SM01008"/>
    </source>
</evidence>
<reference evidence="2" key="1">
    <citation type="submission" date="2023-06" db="EMBL/GenBank/DDBJ databases">
        <title>Genomic of Agaribacillus aureum.</title>
        <authorList>
            <person name="Wang G."/>
        </authorList>
    </citation>
    <scope>NUCLEOTIDE SEQUENCE</scope>
    <source>
        <strain evidence="2">BMA12</strain>
    </source>
</reference>